<dbReference type="PROSITE" id="PS50011">
    <property type="entry name" value="PROTEIN_KINASE_DOM"/>
    <property type="match status" value="1"/>
</dbReference>
<feature type="domain" description="Protein kinase" evidence="4">
    <location>
        <begin position="222"/>
        <end position="474"/>
    </location>
</feature>
<name>A0AAV7N5B5_PLEWA</name>
<dbReference type="PANTHER" id="PTHR27001">
    <property type="entry name" value="OS01G0253100 PROTEIN"/>
    <property type="match status" value="1"/>
</dbReference>
<dbReference type="InterPro" id="IPR000488">
    <property type="entry name" value="Death_dom"/>
</dbReference>
<keyword evidence="1" id="KW-0547">Nucleotide-binding</keyword>
<reference evidence="5" key="1">
    <citation type="journal article" date="2022" name="bioRxiv">
        <title>Sequencing and chromosome-scale assembly of the giantPleurodeles waltlgenome.</title>
        <authorList>
            <person name="Brown T."/>
            <person name="Elewa A."/>
            <person name="Iarovenko S."/>
            <person name="Subramanian E."/>
            <person name="Araus A.J."/>
            <person name="Petzold A."/>
            <person name="Susuki M."/>
            <person name="Suzuki K.-i.T."/>
            <person name="Hayashi T."/>
            <person name="Toyoda A."/>
            <person name="Oliveira C."/>
            <person name="Osipova E."/>
            <person name="Leigh N.D."/>
            <person name="Simon A."/>
            <person name="Yun M.H."/>
        </authorList>
    </citation>
    <scope>NUCLEOTIDE SEQUENCE</scope>
    <source>
        <strain evidence="5">20211129_DDA</strain>
        <tissue evidence="5">Liver</tissue>
    </source>
</reference>
<dbReference type="PANTHER" id="PTHR27001:SF934">
    <property type="entry name" value="INTERLEUKIN-1 RECEPTOR-ASSOCIATED KINASE-LIKE 2"/>
    <property type="match status" value="1"/>
</dbReference>
<evidence type="ECO:0000256" key="1">
    <source>
        <dbReference type="ARBA" id="ARBA00022741"/>
    </source>
</evidence>
<dbReference type="GO" id="GO:0005524">
    <property type="term" value="F:ATP binding"/>
    <property type="evidence" value="ECO:0007669"/>
    <property type="project" value="UniProtKB-KW"/>
</dbReference>
<evidence type="ECO:0000313" key="6">
    <source>
        <dbReference type="Proteomes" id="UP001066276"/>
    </source>
</evidence>
<dbReference type="SUPFAM" id="SSF47986">
    <property type="entry name" value="DEATH domain"/>
    <property type="match status" value="1"/>
</dbReference>
<dbReference type="Gene3D" id="1.10.510.10">
    <property type="entry name" value="Transferase(Phosphotransferase) domain 1"/>
    <property type="match status" value="1"/>
</dbReference>
<feature type="region of interest" description="Disordered" evidence="3">
    <location>
        <begin position="647"/>
        <end position="684"/>
    </location>
</feature>
<feature type="compositionally biased region" description="Basic and acidic residues" evidence="3">
    <location>
        <begin position="665"/>
        <end position="684"/>
    </location>
</feature>
<dbReference type="Proteomes" id="UP001066276">
    <property type="component" value="Chromosome 9"/>
</dbReference>
<sequence>MAAPAAGVPRPTPQLLLDLPAWVLEQFCRIMDCLSDNSWMLFASHVISDQMELRRIKSMEKTGVSITRELMWWWGQRSTTVVELLVLLQKLELYRARDVILNWFKGTCFEALPDQGLPDEPKNVKVLDNAAMINHSPEENALGIVISPDSTDPERIPALCLPNPPSPPESLMRSLQSNCDADLVPPQLANSVCSPQQETNPVLPGCHLLWTKEEVKSATNRFSEENKISSGRFADVYSGQEGQQDYVIKKLKEDSQISRQRCMQMFFHAEVQICSRCCHENILKLQGWCLDDGFLCLIYQHMLNGSLDKVLDPRHGKEYLTWDKRVGISLGLLRAVSHLHNVGILHGNIKSSNVLLDENFIPKLGHSGLRFHHKADFTRVTTKMLSACQAYLPEEYIRSGQLTAGVDIFSCGIVLAELLTDRKAMEEGKSSVYLKDLMLDEIQRVKERLRSERKFVEEGDRDRLPAKEIVAKYLRRRAGHLPEEAAVIYATAICQCLRKKKSVLSEIYALMEKVDLERRHPHRPKMDNFPALRNNFVSANYPEETDEDSMLSDGSVYGGPAPKTSGMPSSLFQQHEKACTQVSRTPCESDESDFFSNFPTSRSRTGDEVALPDISTFPKSHEELEATGVHGMERCREVKEGQKDSCFLPSASFEPEVGQSQSSKSHLEEKGSLKPENSKKSNAKEKMLQKIALYQEGQINSSELLSMD</sequence>
<dbReference type="Gene3D" id="1.10.533.10">
    <property type="entry name" value="Death Domain, Fas"/>
    <property type="match status" value="1"/>
</dbReference>
<dbReference type="Gene3D" id="3.30.200.20">
    <property type="entry name" value="Phosphorylase Kinase, domain 1"/>
    <property type="match status" value="1"/>
</dbReference>
<keyword evidence="2" id="KW-0067">ATP-binding</keyword>
<gene>
    <name evidence="5" type="ORF">NDU88_008017</name>
</gene>
<evidence type="ECO:0000313" key="5">
    <source>
        <dbReference type="EMBL" id="KAJ1110669.1"/>
    </source>
</evidence>
<dbReference type="InterPro" id="IPR000719">
    <property type="entry name" value="Prot_kinase_dom"/>
</dbReference>
<dbReference type="GO" id="GO:0005886">
    <property type="term" value="C:plasma membrane"/>
    <property type="evidence" value="ECO:0007669"/>
    <property type="project" value="TreeGrafter"/>
</dbReference>
<evidence type="ECO:0000259" key="4">
    <source>
        <dbReference type="PROSITE" id="PS50011"/>
    </source>
</evidence>
<accession>A0AAV7N5B5</accession>
<dbReference type="Pfam" id="PF00069">
    <property type="entry name" value="Pkinase"/>
    <property type="match status" value="1"/>
</dbReference>
<proteinExistence type="predicted"/>
<dbReference type="InterPro" id="IPR011029">
    <property type="entry name" value="DEATH-like_dom_sf"/>
</dbReference>
<dbReference type="AlphaFoldDB" id="A0AAV7N5B5"/>
<dbReference type="InterPro" id="IPR011009">
    <property type="entry name" value="Kinase-like_dom_sf"/>
</dbReference>
<organism evidence="5 6">
    <name type="scientific">Pleurodeles waltl</name>
    <name type="common">Iberian ribbed newt</name>
    <dbReference type="NCBI Taxonomy" id="8319"/>
    <lineage>
        <taxon>Eukaryota</taxon>
        <taxon>Metazoa</taxon>
        <taxon>Chordata</taxon>
        <taxon>Craniata</taxon>
        <taxon>Vertebrata</taxon>
        <taxon>Euteleostomi</taxon>
        <taxon>Amphibia</taxon>
        <taxon>Batrachia</taxon>
        <taxon>Caudata</taxon>
        <taxon>Salamandroidea</taxon>
        <taxon>Salamandridae</taxon>
        <taxon>Pleurodelinae</taxon>
        <taxon>Pleurodeles</taxon>
    </lineage>
</organism>
<dbReference type="GO" id="GO:0004672">
    <property type="term" value="F:protein kinase activity"/>
    <property type="evidence" value="ECO:0007669"/>
    <property type="project" value="InterPro"/>
</dbReference>
<protein>
    <recommendedName>
        <fullName evidence="4">Protein kinase domain-containing protein</fullName>
    </recommendedName>
</protein>
<comment type="caution">
    <text evidence="5">The sequence shown here is derived from an EMBL/GenBank/DDBJ whole genome shotgun (WGS) entry which is preliminary data.</text>
</comment>
<dbReference type="Pfam" id="PF00531">
    <property type="entry name" value="Death"/>
    <property type="match status" value="1"/>
</dbReference>
<dbReference type="SUPFAM" id="SSF56112">
    <property type="entry name" value="Protein kinase-like (PK-like)"/>
    <property type="match status" value="1"/>
</dbReference>
<evidence type="ECO:0000256" key="3">
    <source>
        <dbReference type="SAM" id="MobiDB-lite"/>
    </source>
</evidence>
<dbReference type="GO" id="GO:0007165">
    <property type="term" value="P:signal transduction"/>
    <property type="evidence" value="ECO:0007669"/>
    <property type="project" value="InterPro"/>
</dbReference>
<dbReference type="EMBL" id="JANPWB010000013">
    <property type="protein sequence ID" value="KAJ1110669.1"/>
    <property type="molecule type" value="Genomic_DNA"/>
</dbReference>
<dbReference type="FunFam" id="1.10.533.10:FF:000030">
    <property type="entry name" value="Interleukin-1 receptor-associated kinase-like 2"/>
    <property type="match status" value="1"/>
</dbReference>
<evidence type="ECO:0000256" key="2">
    <source>
        <dbReference type="ARBA" id="ARBA00022840"/>
    </source>
</evidence>
<keyword evidence="6" id="KW-1185">Reference proteome</keyword>